<sequence>MCRSSNCCELTAGKITTLSIESFGVLMKTSMSYFTVFLSLI</sequence>
<name>A0A232FA92_9HYME</name>
<proteinExistence type="predicted"/>
<keyword evidence="2" id="KW-1185">Reference proteome</keyword>
<gene>
    <name evidence="1" type="ORF">TSAR_009020</name>
</gene>
<organism evidence="1 2">
    <name type="scientific">Trichomalopsis sarcophagae</name>
    <dbReference type="NCBI Taxonomy" id="543379"/>
    <lineage>
        <taxon>Eukaryota</taxon>
        <taxon>Metazoa</taxon>
        <taxon>Ecdysozoa</taxon>
        <taxon>Arthropoda</taxon>
        <taxon>Hexapoda</taxon>
        <taxon>Insecta</taxon>
        <taxon>Pterygota</taxon>
        <taxon>Neoptera</taxon>
        <taxon>Endopterygota</taxon>
        <taxon>Hymenoptera</taxon>
        <taxon>Apocrita</taxon>
        <taxon>Proctotrupomorpha</taxon>
        <taxon>Chalcidoidea</taxon>
        <taxon>Pteromalidae</taxon>
        <taxon>Pteromalinae</taxon>
        <taxon>Trichomalopsis</taxon>
    </lineage>
</organism>
<protein>
    <submittedName>
        <fullName evidence="1">Uncharacterized protein</fullName>
    </submittedName>
</protein>
<accession>A0A232FA92</accession>
<comment type="caution">
    <text evidence="1">The sequence shown here is derived from an EMBL/GenBank/DDBJ whole genome shotgun (WGS) entry which is preliminary data.</text>
</comment>
<dbReference type="Proteomes" id="UP000215335">
    <property type="component" value="Unassembled WGS sequence"/>
</dbReference>
<dbReference type="EMBL" id="NNAY01000545">
    <property type="protein sequence ID" value="OXU27766.1"/>
    <property type="molecule type" value="Genomic_DNA"/>
</dbReference>
<reference evidence="1 2" key="1">
    <citation type="journal article" date="2017" name="Curr. Biol.">
        <title>The Evolution of Venom by Co-option of Single-Copy Genes.</title>
        <authorList>
            <person name="Martinson E.O."/>
            <person name="Mrinalini"/>
            <person name="Kelkar Y.D."/>
            <person name="Chang C.H."/>
            <person name="Werren J.H."/>
        </authorList>
    </citation>
    <scope>NUCLEOTIDE SEQUENCE [LARGE SCALE GENOMIC DNA]</scope>
    <source>
        <strain evidence="1 2">Alberta</strain>
        <tissue evidence="1">Whole body</tissue>
    </source>
</reference>
<evidence type="ECO:0000313" key="2">
    <source>
        <dbReference type="Proteomes" id="UP000215335"/>
    </source>
</evidence>
<evidence type="ECO:0000313" key="1">
    <source>
        <dbReference type="EMBL" id="OXU27766.1"/>
    </source>
</evidence>
<dbReference type="AlphaFoldDB" id="A0A232FA92"/>